<accession>A0ABT3GYB2</accession>
<protein>
    <submittedName>
        <fullName evidence="8">Response regulator transcription factor</fullName>
    </submittedName>
</protein>
<evidence type="ECO:0000256" key="6">
    <source>
        <dbReference type="PROSITE-ProRule" id="PRU00169"/>
    </source>
</evidence>
<dbReference type="SMART" id="SM00448">
    <property type="entry name" value="REC"/>
    <property type="match status" value="1"/>
</dbReference>
<dbReference type="InterPro" id="IPR039420">
    <property type="entry name" value="WalR-like"/>
</dbReference>
<dbReference type="EMBL" id="JAPDFL010000001">
    <property type="protein sequence ID" value="MCW1932524.1"/>
    <property type="molecule type" value="Genomic_DNA"/>
</dbReference>
<keyword evidence="1 6" id="KW-0597">Phosphoprotein</keyword>
<keyword evidence="2" id="KW-0902">Two-component regulatory system</keyword>
<evidence type="ECO:0000256" key="1">
    <source>
        <dbReference type="ARBA" id="ARBA00022553"/>
    </source>
</evidence>
<dbReference type="Pfam" id="PF00072">
    <property type="entry name" value="Response_reg"/>
    <property type="match status" value="1"/>
</dbReference>
<evidence type="ECO:0000313" key="9">
    <source>
        <dbReference type="Proteomes" id="UP001208938"/>
    </source>
</evidence>
<dbReference type="PROSITE" id="PS50110">
    <property type="entry name" value="RESPONSE_REGULATORY"/>
    <property type="match status" value="1"/>
</dbReference>
<feature type="modified residue" description="4-aspartylphosphate" evidence="6">
    <location>
        <position position="54"/>
    </location>
</feature>
<name>A0ABT3GYB2_9RHOB</name>
<organism evidence="8 9">
    <name type="scientific">Pararhodobacter zhoushanensis</name>
    <dbReference type="NCBI Taxonomy" id="2479545"/>
    <lineage>
        <taxon>Bacteria</taxon>
        <taxon>Pseudomonadati</taxon>
        <taxon>Pseudomonadota</taxon>
        <taxon>Alphaproteobacteria</taxon>
        <taxon>Rhodobacterales</taxon>
        <taxon>Paracoccaceae</taxon>
        <taxon>Pararhodobacter</taxon>
    </lineage>
</organism>
<dbReference type="InterPro" id="IPR011006">
    <property type="entry name" value="CheY-like_superfamily"/>
</dbReference>
<gene>
    <name evidence="8" type="ORF">OKW52_09705</name>
</gene>
<dbReference type="PANTHER" id="PTHR48111:SF1">
    <property type="entry name" value="TWO-COMPONENT RESPONSE REGULATOR ORR33"/>
    <property type="match status" value="1"/>
</dbReference>
<feature type="domain" description="Response regulatory" evidence="7">
    <location>
        <begin position="2"/>
        <end position="121"/>
    </location>
</feature>
<proteinExistence type="predicted"/>
<keyword evidence="3" id="KW-0805">Transcription regulation</keyword>
<dbReference type="Gene3D" id="3.40.50.2300">
    <property type="match status" value="1"/>
</dbReference>
<evidence type="ECO:0000256" key="3">
    <source>
        <dbReference type="ARBA" id="ARBA00023015"/>
    </source>
</evidence>
<reference evidence="8 9" key="1">
    <citation type="submission" date="2022-10" db="EMBL/GenBank/DDBJ databases">
        <title>Pararhodobacter sp. nov., isolated from marine algae.</title>
        <authorList>
            <person name="Choi B.J."/>
            <person name="Kim J.M."/>
            <person name="Lee J.K."/>
            <person name="Choi D.G."/>
            <person name="Jeon C.O."/>
        </authorList>
    </citation>
    <scope>NUCLEOTIDE SEQUENCE [LARGE SCALE GENOMIC DNA]</scope>
    <source>
        <strain evidence="8 9">ZQ420</strain>
    </source>
</reference>
<evidence type="ECO:0000259" key="7">
    <source>
        <dbReference type="PROSITE" id="PS50110"/>
    </source>
</evidence>
<comment type="caution">
    <text evidence="8">The sequence shown here is derived from an EMBL/GenBank/DDBJ whole genome shotgun (WGS) entry which is preliminary data.</text>
</comment>
<evidence type="ECO:0000313" key="8">
    <source>
        <dbReference type="EMBL" id="MCW1932524.1"/>
    </source>
</evidence>
<keyword evidence="9" id="KW-1185">Reference proteome</keyword>
<dbReference type="SUPFAM" id="SSF52172">
    <property type="entry name" value="CheY-like"/>
    <property type="match status" value="1"/>
</dbReference>
<dbReference type="PANTHER" id="PTHR48111">
    <property type="entry name" value="REGULATOR OF RPOS"/>
    <property type="match status" value="1"/>
</dbReference>
<dbReference type="InterPro" id="IPR001789">
    <property type="entry name" value="Sig_transdc_resp-reg_receiver"/>
</dbReference>
<keyword evidence="5" id="KW-0804">Transcription</keyword>
<dbReference type="Proteomes" id="UP001208938">
    <property type="component" value="Unassembled WGS sequence"/>
</dbReference>
<dbReference type="RefSeq" id="WP_264505517.1">
    <property type="nucleotide sequence ID" value="NZ_JAPDFL010000001.1"/>
</dbReference>
<keyword evidence="4" id="KW-0238">DNA-binding</keyword>
<evidence type="ECO:0000256" key="4">
    <source>
        <dbReference type="ARBA" id="ARBA00023125"/>
    </source>
</evidence>
<sequence>MKILAVDDDEMVLEILFSGLRASGYTDVDLAPSAKAAMKKIEEATTPYDCFMFDIQMPEMDGIDLCSWVRKRREYENAPILMVTAMTERTYIQRAFNAGATDYVTKPFDPLELSTRIKMADRLVRDSARAKSAAFEIQDLRDKIENDFRVPFTEPVTIFGVPSVIGRLNMENYLRQLSRSGLFSTSVFAVHVTGLEGYYRTLSASDYYFLLVDVAESLCTALGDREYFVAYAGSGSFLITVQHANAITPSMVERQASEALNKMGATQGFDGRALLQYRCGEPVRIGVLFSGGSVEKALDMALEKLERTLLARNEGAYVSARTPGLGLASLFVK</sequence>
<evidence type="ECO:0000256" key="5">
    <source>
        <dbReference type="ARBA" id="ARBA00023163"/>
    </source>
</evidence>
<evidence type="ECO:0000256" key="2">
    <source>
        <dbReference type="ARBA" id="ARBA00023012"/>
    </source>
</evidence>